<evidence type="ECO:0000256" key="2">
    <source>
        <dbReference type="SAM" id="Phobius"/>
    </source>
</evidence>
<gene>
    <name evidence="3" type="ORF">GCM10022233_65550</name>
</gene>
<feature type="transmembrane region" description="Helical" evidence="2">
    <location>
        <begin position="44"/>
        <end position="65"/>
    </location>
</feature>
<comment type="caution">
    <text evidence="3">The sequence shown here is derived from an EMBL/GenBank/DDBJ whole genome shotgun (WGS) entry which is preliminary data.</text>
</comment>
<keyword evidence="2" id="KW-0812">Transmembrane</keyword>
<feature type="compositionally biased region" description="Pro residues" evidence="1">
    <location>
        <begin position="122"/>
        <end position="131"/>
    </location>
</feature>
<evidence type="ECO:0000313" key="4">
    <source>
        <dbReference type="Proteomes" id="UP001499984"/>
    </source>
</evidence>
<accession>A0ABP7VYW0</accession>
<feature type="region of interest" description="Disordered" evidence="1">
    <location>
        <begin position="119"/>
        <end position="152"/>
    </location>
</feature>
<evidence type="ECO:0000313" key="3">
    <source>
        <dbReference type="EMBL" id="GAA4077468.1"/>
    </source>
</evidence>
<keyword evidence="2" id="KW-0472">Membrane</keyword>
<protein>
    <submittedName>
        <fullName evidence="3">Uncharacterized protein</fullName>
    </submittedName>
</protein>
<proteinExistence type="predicted"/>
<keyword evidence="4" id="KW-1185">Reference proteome</keyword>
<dbReference type="Proteomes" id="UP001499984">
    <property type="component" value="Unassembled WGS sequence"/>
</dbReference>
<name>A0ABP7VYW0_9ACTN</name>
<organism evidence="3 4">
    <name type="scientific">Streptomyces shaanxiensis</name>
    <dbReference type="NCBI Taxonomy" id="653357"/>
    <lineage>
        <taxon>Bacteria</taxon>
        <taxon>Bacillati</taxon>
        <taxon>Actinomycetota</taxon>
        <taxon>Actinomycetes</taxon>
        <taxon>Kitasatosporales</taxon>
        <taxon>Streptomycetaceae</taxon>
        <taxon>Streptomyces</taxon>
    </lineage>
</organism>
<keyword evidence="2" id="KW-1133">Transmembrane helix</keyword>
<sequence length="152" mass="15663">MEALDYMIAVRRWRRLPWRVGASSLRNPGSAPAPRETDEDAPGLLAYLIAAVLRILLGAGVGAAVTQTITSGASAWLIALVGATAPHVLEKVTLFVPLVIRVGREGIAAVQAQAAMQQQPTSPAPLAPQPLPGLAGEHAATIPPQDPGAGGM</sequence>
<reference evidence="4" key="1">
    <citation type="journal article" date="2019" name="Int. J. Syst. Evol. Microbiol.">
        <title>The Global Catalogue of Microorganisms (GCM) 10K type strain sequencing project: providing services to taxonomists for standard genome sequencing and annotation.</title>
        <authorList>
            <consortium name="The Broad Institute Genomics Platform"/>
            <consortium name="The Broad Institute Genome Sequencing Center for Infectious Disease"/>
            <person name="Wu L."/>
            <person name="Ma J."/>
        </authorList>
    </citation>
    <scope>NUCLEOTIDE SEQUENCE [LARGE SCALE GENOMIC DNA]</scope>
    <source>
        <strain evidence="4">JCM 16925</strain>
    </source>
</reference>
<dbReference type="EMBL" id="BAAAZY010000021">
    <property type="protein sequence ID" value="GAA4077468.1"/>
    <property type="molecule type" value="Genomic_DNA"/>
</dbReference>
<evidence type="ECO:0000256" key="1">
    <source>
        <dbReference type="SAM" id="MobiDB-lite"/>
    </source>
</evidence>